<dbReference type="EMBL" id="LPUY01000029">
    <property type="protein sequence ID" value="KUP94085.1"/>
    <property type="molecule type" value="Genomic_DNA"/>
</dbReference>
<dbReference type="Gene3D" id="3.30.2010.10">
    <property type="entry name" value="Metalloproteases ('zincins'), catalytic domain"/>
    <property type="match status" value="1"/>
</dbReference>
<sequence length="246" mass="27397">MKTCKDLAPRGKAAHIRCMLRLTPILLAVIYGLVMYRLSVWRTHRTLDARSTELADPKLKRMTDRLAAALELPRIPVYIYEIDPVNGLAAPDGRIFITRGFYRKFQSGEVSDAELTSVIAHELGHVALGHAQKRMIDFSGQNALRTVLMMVLGRYVPVVGPWIASMLANLLAARLSRGDEYEADEYAAALLTKAGIGTAAQKSLFRKLEDLTQARAGMAPAWLMSHPKTDERIAALERLEAQWDRG</sequence>
<reference evidence="9 10" key="1">
    <citation type="submission" date="2015-12" db="EMBL/GenBank/DDBJ databases">
        <title>Genome sequence of the marine Rhodobacteraceae strain O3.65, Candidatus Tritonibacter horizontis.</title>
        <authorList>
            <person name="Poehlein A."/>
            <person name="Giebel H.A."/>
            <person name="Voget S."/>
            <person name="Brinkhoff T."/>
        </authorList>
    </citation>
    <scope>NUCLEOTIDE SEQUENCE [LARGE SCALE GENOMIC DNA]</scope>
    <source>
        <strain evidence="9 10">O3.65</strain>
    </source>
</reference>
<comment type="similarity">
    <text evidence="6">Belongs to the peptidase M48 family.</text>
</comment>
<dbReference type="PANTHER" id="PTHR22726:SF1">
    <property type="entry name" value="METALLOENDOPEPTIDASE OMA1, MITOCHONDRIAL"/>
    <property type="match status" value="1"/>
</dbReference>
<dbReference type="PANTHER" id="PTHR22726">
    <property type="entry name" value="METALLOENDOPEPTIDASE OMA1"/>
    <property type="match status" value="1"/>
</dbReference>
<dbReference type="InterPro" id="IPR001915">
    <property type="entry name" value="Peptidase_M48"/>
</dbReference>
<accession>A0A132C0G6</accession>
<evidence type="ECO:0000256" key="4">
    <source>
        <dbReference type="ARBA" id="ARBA00022833"/>
    </source>
</evidence>
<evidence type="ECO:0000256" key="2">
    <source>
        <dbReference type="ARBA" id="ARBA00022723"/>
    </source>
</evidence>
<keyword evidence="3 6" id="KW-0378">Hydrolase</keyword>
<keyword evidence="5 6" id="KW-0482">Metalloprotease</keyword>
<keyword evidence="7" id="KW-1133">Transmembrane helix</keyword>
<evidence type="ECO:0000313" key="10">
    <source>
        <dbReference type="Proteomes" id="UP000068382"/>
    </source>
</evidence>
<protein>
    <submittedName>
        <fullName evidence="9">Metalloprotease LoiP</fullName>
        <ecNumber evidence="9">3.4.24.-</ecNumber>
    </submittedName>
</protein>
<comment type="caution">
    <text evidence="9">The sequence shown here is derived from an EMBL/GenBank/DDBJ whole genome shotgun (WGS) entry which is preliminary data.</text>
</comment>
<dbReference type="PATRIC" id="fig|1768241.3.peg.1055"/>
<dbReference type="AlphaFoldDB" id="A0A132C0G6"/>
<keyword evidence="4 6" id="KW-0862">Zinc</keyword>
<proteinExistence type="inferred from homology"/>
<evidence type="ECO:0000313" key="9">
    <source>
        <dbReference type="EMBL" id="KUP94085.1"/>
    </source>
</evidence>
<evidence type="ECO:0000256" key="6">
    <source>
        <dbReference type="RuleBase" id="RU003983"/>
    </source>
</evidence>
<feature type="domain" description="Peptidase M48" evidence="8">
    <location>
        <begin position="55"/>
        <end position="239"/>
    </location>
</feature>
<dbReference type="GO" id="GO:0016020">
    <property type="term" value="C:membrane"/>
    <property type="evidence" value="ECO:0007669"/>
    <property type="project" value="TreeGrafter"/>
</dbReference>
<dbReference type="InterPro" id="IPR051156">
    <property type="entry name" value="Mito/Outer_Membr_Metalloprot"/>
</dbReference>
<feature type="transmembrane region" description="Helical" evidence="7">
    <location>
        <begin position="20"/>
        <end position="38"/>
    </location>
</feature>
<keyword evidence="7" id="KW-0812">Transmembrane</keyword>
<name>A0A132C0G6_9RHOB</name>
<dbReference type="EC" id="3.4.24.-" evidence="9"/>
<evidence type="ECO:0000256" key="3">
    <source>
        <dbReference type="ARBA" id="ARBA00022801"/>
    </source>
</evidence>
<dbReference type="GO" id="GO:0004222">
    <property type="term" value="F:metalloendopeptidase activity"/>
    <property type="evidence" value="ECO:0007669"/>
    <property type="project" value="InterPro"/>
</dbReference>
<dbReference type="GO" id="GO:0046872">
    <property type="term" value="F:metal ion binding"/>
    <property type="evidence" value="ECO:0007669"/>
    <property type="project" value="UniProtKB-KW"/>
</dbReference>
<evidence type="ECO:0000259" key="8">
    <source>
        <dbReference type="Pfam" id="PF01435"/>
    </source>
</evidence>
<dbReference type="Pfam" id="PF01435">
    <property type="entry name" value="Peptidase_M48"/>
    <property type="match status" value="1"/>
</dbReference>
<evidence type="ECO:0000256" key="5">
    <source>
        <dbReference type="ARBA" id="ARBA00023049"/>
    </source>
</evidence>
<evidence type="ECO:0000256" key="7">
    <source>
        <dbReference type="SAM" id="Phobius"/>
    </source>
</evidence>
<comment type="cofactor">
    <cofactor evidence="6">
        <name>Zn(2+)</name>
        <dbReference type="ChEBI" id="CHEBI:29105"/>
    </cofactor>
    <text evidence="6">Binds 1 zinc ion per subunit.</text>
</comment>
<dbReference type="Proteomes" id="UP000068382">
    <property type="component" value="Unassembled WGS sequence"/>
</dbReference>
<keyword evidence="1 6" id="KW-0645">Protease</keyword>
<keyword evidence="2" id="KW-0479">Metal-binding</keyword>
<keyword evidence="10" id="KW-1185">Reference proteome</keyword>
<dbReference type="CDD" id="cd07332">
    <property type="entry name" value="M48C_Oma1_like"/>
    <property type="match status" value="1"/>
</dbReference>
<dbReference type="GO" id="GO:0051603">
    <property type="term" value="P:proteolysis involved in protein catabolic process"/>
    <property type="evidence" value="ECO:0007669"/>
    <property type="project" value="TreeGrafter"/>
</dbReference>
<gene>
    <name evidence="9" type="primary">loiP</name>
    <name evidence="9" type="ORF">TRIHO_10140</name>
</gene>
<keyword evidence="7" id="KW-0472">Membrane</keyword>
<organism evidence="9 10">
    <name type="scientific">Tritonibacter horizontis</name>
    <dbReference type="NCBI Taxonomy" id="1768241"/>
    <lineage>
        <taxon>Bacteria</taxon>
        <taxon>Pseudomonadati</taxon>
        <taxon>Pseudomonadota</taxon>
        <taxon>Alphaproteobacteria</taxon>
        <taxon>Rhodobacterales</taxon>
        <taxon>Paracoccaceae</taxon>
        <taxon>Tritonibacter</taxon>
    </lineage>
</organism>
<evidence type="ECO:0000256" key="1">
    <source>
        <dbReference type="ARBA" id="ARBA00022670"/>
    </source>
</evidence>